<evidence type="ECO:0000256" key="4">
    <source>
        <dbReference type="ARBA" id="ARBA00023015"/>
    </source>
</evidence>
<keyword evidence="4" id="KW-0805">Transcription regulation</keyword>
<keyword evidence="6" id="KW-0804">Transcription</keyword>
<feature type="DNA-binding region" description="OmpR/PhoB-type" evidence="9">
    <location>
        <begin position="127"/>
        <end position="225"/>
    </location>
</feature>
<protein>
    <recommendedName>
        <fullName evidence="1">Stage 0 sporulation protein A homolog</fullName>
    </recommendedName>
</protein>
<dbReference type="SUPFAM" id="SSF52172">
    <property type="entry name" value="CheY-like"/>
    <property type="match status" value="1"/>
</dbReference>
<reference evidence="12" key="1">
    <citation type="journal article" date="2021" name="PeerJ">
        <title>Extensive microbial diversity within the chicken gut microbiome revealed by metagenomics and culture.</title>
        <authorList>
            <person name="Gilroy R."/>
            <person name="Ravi A."/>
            <person name="Getino M."/>
            <person name="Pursley I."/>
            <person name="Horton D.L."/>
            <person name="Alikhan N.F."/>
            <person name="Baker D."/>
            <person name="Gharbi K."/>
            <person name="Hall N."/>
            <person name="Watson M."/>
            <person name="Adriaenssens E.M."/>
            <person name="Foster-Nyarko E."/>
            <person name="Jarju S."/>
            <person name="Secka A."/>
            <person name="Antonio M."/>
            <person name="Oren A."/>
            <person name="Chaudhuri R.R."/>
            <person name="La Ragione R."/>
            <person name="Hildebrand F."/>
            <person name="Pallen M.J."/>
        </authorList>
    </citation>
    <scope>NUCLEOTIDE SEQUENCE</scope>
    <source>
        <strain evidence="12">ChiBcec2-3848</strain>
    </source>
</reference>
<dbReference type="Pfam" id="PF00072">
    <property type="entry name" value="Response_reg"/>
    <property type="match status" value="1"/>
</dbReference>
<name>A0A9D2PR84_9FIRM</name>
<dbReference type="CDD" id="cd00383">
    <property type="entry name" value="trans_reg_C"/>
    <property type="match status" value="1"/>
</dbReference>
<evidence type="ECO:0000256" key="8">
    <source>
        <dbReference type="PROSITE-ProRule" id="PRU00169"/>
    </source>
</evidence>
<evidence type="ECO:0000259" key="10">
    <source>
        <dbReference type="PROSITE" id="PS50110"/>
    </source>
</evidence>
<dbReference type="PANTHER" id="PTHR48111">
    <property type="entry name" value="REGULATOR OF RPOS"/>
    <property type="match status" value="1"/>
</dbReference>
<dbReference type="InterPro" id="IPR036388">
    <property type="entry name" value="WH-like_DNA-bd_sf"/>
</dbReference>
<dbReference type="InterPro" id="IPR016032">
    <property type="entry name" value="Sig_transdc_resp-reg_C-effctor"/>
</dbReference>
<gene>
    <name evidence="12" type="ORF">H9753_09295</name>
</gene>
<dbReference type="PROSITE" id="PS51755">
    <property type="entry name" value="OMPR_PHOB"/>
    <property type="match status" value="1"/>
</dbReference>
<dbReference type="GO" id="GO:0000156">
    <property type="term" value="F:phosphorelay response regulator activity"/>
    <property type="evidence" value="ECO:0007669"/>
    <property type="project" value="TreeGrafter"/>
</dbReference>
<evidence type="ECO:0000256" key="7">
    <source>
        <dbReference type="ARBA" id="ARBA00024867"/>
    </source>
</evidence>
<dbReference type="InterPro" id="IPR011006">
    <property type="entry name" value="CheY-like_superfamily"/>
</dbReference>
<evidence type="ECO:0000256" key="3">
    <source>
        <dbReference type="ARBA" id="ARBA00023012"/>
    </source>
</evidence>
<dbReference type="InterPro" id="IPR001789">
    <property type="entry name" value="Sig_transdc_resp-reg_receiver"/>
</dbReference>
<dbReference type="InterPro" id="IPR039420">
    <property type="entry name" value="WalR-like"/>
</dbReference>
<dbReference type="SUPFAM" id="SSF46894">
    <property type="entry name" value="C-terminal effector domain of the bipartite response regulators"/>
    <property type="match status" value="1"/>
</dbReference>
<proteinExistence type="predicted"/>
<dbReference type="InterPro" id="IPR001867">
    <property type="entry name" value="OmpR/PhoB-type_DNA-bd"/>
</dbReference>
<comment type="caution">
    <text evidence="12">The sequence shown here is derived from an EMBL/GenBank/DDBJ whole genome shotgun (WGS) entry which is preliminary data.</text>
</comment>
<dbReference type="Gene3D" id="6.10.250.690">
    <property type="match status" value="1"/>
</dbReference>
<feature type="domain" description="OmpR/PhoB-type" evidence="11">
    <location>
        <begin position="127"/>
        <end position="225"/>
    </location>
</feature>
<comment type="function">
    <text evidence="7">May play the central regulatory role in sporulation. It may be an element of the effector pathway responsible for the activation of sporulation genes in response to nutritional stress. Spo0A may act in concert with spo0H (a sigma factor) to control the expression of some genes that are critical to the sporulation process.</text>
</comment>
<evidence type="ECO:0000256" key="1">
    <source>
        <dbReference type="ARBA" id="ARBA00018672"/>
    </source>
</evidence>
<dbReference type="EMBL" id="DWVZ01000126">
    <property type="protein sequence ID" value="HJC63795.1"/>
    <property type="molecule type" value="Genomic_DNA"/>
</dbReference>
<evidence type="ECO:0000313" key="12">
    <source>
        <dbReference type="EMBL" id="HJC63795.1"/>
    </source>
</evidence>
<organism evidence="12 13">
    <name type="scientific">Candidatus Blautia merdavium</name>
    <dbReference type="NCBI Taxonomy" id="2838494"/>
    <lineage>
        <taxon>Bacteria</taxon>
        <taxon>Bacillati</taxon>
        <taxon>Bacillota</taxon>
        <taxon>Clostridia</taxon>
        <taxon>Lachnospirales</taxon>
        <taxon>Lachnospiraceae</taxon>
        <taxon>Blautia</taxon>
    </lineage>
</organism>
<dbReference type="Proteomes" id="UP000823886">
    <property type="component" value="Unassembled WGS sequence"/>
</dbReference>
<feature type="domain" description="Response regulatory" evidence="10">
    <location>
        <begin position="2"/>
        <end position="118"/>
    </location>
</feature>
<evidence type="ECO:0000256" key="5">
    <source>
        <dbReference type="ARBA" id="ARBA00023125"/>
    </source>
</evidence>
<dbReference type="Gene3D" id="1.10.10.10">
    <property type="entry name" value="Winged helix-like DNA-binding domain superfamily/Winged helix DNA-binding domain"/>
    <property type="match status" value="1"/>
</dbReference>
<evidence type="ECO:0000256" key="9">
    <source>
        <dbReference type="PROSITE-ProRule" id="PRU01091"/>
    </source>
</evidence>
<dbReference type="GO" id="GO:0000976">
    <property type="term" value="F:transcription cis-regulatory region binding"/>
    <property type="evidence" value="ECO:0007669"/>
    <property type="project" value="TreeGrafter"/>
</dbReference>
<evidence type="ECO:0000259" key="11">
    <source>
        <dbReference type="PROSITE" id="PS51755"/>
    </source>
</evidence>
<evidence type="ECO:0000256" key="2">
    <source>
        <dbReference type="ARBA" id="ARBA00022553"/>
    </source>
</evidence>
<dbReference type="SMART" id="SM00862">
    <property type="entry name" value="Trans_reg_C"/>
    <property type="match status" value="1"/>
</dbReference>
<feature type="modified residue" description="4-aspartylphosphate" evidence="8">
    <location>
        <position position="53"/>
    </location>
</feature>
<dbReference type="GO" id="GO:0006355">
    <property type="term" value="P:regulation of DNA-templated transcription"/>
    <property type="evidence" value="ECO:0007669"/>
    <property type="project" value="InterPro"/>
</dbReference>
<dbReference type="PROSITE" id="PS50110">
    <property type="entry name" value="RESPONSE_REGULATORY"/>
    <property type="match status" value="1"/>
</dbReference>
<reference evidence="12" key="2">
    <citation type="submission" date="2021-04" db="EMBL/GenBank/DDBJ databases">
        <authorList>
            <person name="Gilroy R."/>
        </authorList>
    </citation>
    <scope>NUCLEOTIDE SEQUENCE</scope>
    <source>
        <strain evidence="12">ChiBcec2-3848</strain>
    </source>
</reference>
<keyword evidence="3" id="KW-0902">Two-component regulatory system</keyword>
<dbReference type="AlphaFoldDB" id="A0A9D2PR84"/>
<dbReference type="GO" id="GO:0032993">
    <property type="term" value="C:protein-DNA complex"/>
    <property type="evidence" value="ECO:0007669"/>
    <property type="project" value="TreeGrafter"/>
</dbReference>
<dbReference type="PANTHER" id="PTHR48111:SF22">
    <property type="entry name" value="REGULATOR OF RPOS"/>
    <property type="match status" value="1"/>
</dbReference>
<dbReference type="Pfam" id="PF00486">
    <property type="entry name" value="Trans_reg_C"/>
    <property type="match status" value="1"/>
</dbReference>
<dbReference type="Gene3D" id="3.40.50.2300">
    <property type="match status" value="1"/>
</dbReference>
<keyword evidence="2 8" id="KW-0597">Phosphoprotein</keyword>
<dbReference type="SMART" id="SM00448">
    <property type="entry name" value="REC"/>
    <property type="match status" value="1"/>
</dbReference>
<sequence>MRVLLLEDDLNLCDTIEEALGKESYSVDSCHDGETAMLYALNTDLGYELAIVDRMLPIIDGLTIIKSMRRKGINIPVIIITGMSALDDRIDGLDGGADDYLVKPFHIRELLARVRALTRRPYEIKESNSLTYSDLSFDRVNRILRKGDQELTLTGKEAELLYHFMKTPETLLTKEQLVLRVWGANSDVEPGNVENYISFLRKRLKELRSQCEIKTVYGTGYKLECSHA</sequence>
<evidence type="ECO:0000256" key="6">
    <source>
        <dbReference type="ARBA" id="ARBA00023163"/>
    </source>
</evidence>
<accession>A0A9D2PR84</accession>
<dbReference type="GO" id="GO:0005829">
    <property type="term" value="C:cytosol"/>
    <property type="evidence" value="ECO:0007669"/>
    <property type="project" value="TreeGrafter"/>
</dbReference>
<keyword evidence="5 9" id="KW-0238">DNA-binding</keyword>
<evidence type="ECO:0000313" key="13">
    <source>
        <dbReference type="Proteomes" id="UP000823886"/>
    </source>
</evidence>